<evidence type="ECO:0000256" key="1">
    <source>
        <dbReference type="SAM" id="MobiDB-lite"/>
    </source>
</evidence>
<dbReference type="InterPro" id="IPR019622">
    <property type="entry name" value="Rrn9_dom"/>
</dbReference>
<dbReference type="Proteomes" id="UP001321760">
    <property type="component" value="Unassembled WGS sequence"/>
</dbReference>
<feature type="compositionally biased region" description="Basic residues" evidence="1">
    <location>
        <begin position="380"/>
        <end position="389"/>
    </location>
</feature>
<dbReference type="Pfam" id="PF10680">
    <property type="entry name" value="RRN9"/>
    <property type="match status" value="1"/>
</dbReference>
<sequence>MNSSEDEDNPSFPLTQRAHQPPKSKPTNHDSDGSNYSDDNDSDSDGEWDKDTEDIHSLSSEELHRARPNRWRGAASTWRLYTERERRTYAALLGERNRELGWHLFDAWKLRGREVSAETEAEGEDGNKRRAKQWPPIRWTAWPMRASEVPGDGLMAEAMDVENEQYTLRKPELGSELGWASVNLEEEVSATVLRLAKEKFRRRDLQGQGEDQGKEEELDPDIMQTIESDGFDEMSLEEGAVKKEEKEKEQEEEMSTPVPMADDELSYPLLRPATRRILTRLDDTLTILHNSRMAAMRTVAEPEPDDTETEPGSGRRGRPRKDSNSKQHESPSRTGRPRKIHQPKDGESYQEMRVRIARESKRRLPDYFGNGTQTEDEARKRKSRSHSRTRTLTTEDYVGRWALRGWRDVMAAAAMAGFSPSVMARATQRCATLFDQEMVLHTLPEQAKEPDVAPMQTAKYTPDAPPIESSEEEDNAEVEIEQLRAVSRQPSVRTSSPETENSSRRRRSATPGAKQEHFCPHRSCPRAVEAFSRKGNLLRHIKVMHGGDVAHLMTTGEESADEMDGAVHTDRFIKVIKTRRGWRAEDIEDRRVRNVVLRYK</sequence>
<comment type="caution">
    <text evidence="3">The sequence shown here is derived from an EMBL/GenBank/DDBJ whole genome shotgun (WGS) entry which is preliminary data.</text>
</comment>
<feature type="compositionally biased region" description="Polar residues" evidence="1">
    <location>
        <begin position="488"/>
        <end position="500"/>
    </location>
</feature>
<feature type="compositionally biased region" description="Basic and acidic residues" evidence="1">
    <location>
        <begin position="47"/>
        <end position="65"/>
    </location>
</feature>
<feature type="compositionally biased region" description="Basic and acidic residues" evidence="1">
    <location>
        <begin position="320"/>
        <end position="331"/>
    </location>
</feature>
<protein>
    <recommendedName>
        <fullName evidence="2">Rrn9 domain-containing protein</fullName>
    </recommendedName>
</protein>
<feature type="domain" description="Rrn9" evidence="2">
    <location>
        <begin position="95"/>
        <end position="151"/>
    </location>
</feature>
<organism evidence="3 4">
    <name type="scientific">Podospora aff. communis PSN243</name>
    <dbReference type="NCBI Taxonomy" id="3040156"/>
    <lineage>
        <taxon>Eukaryota</taxon>
        <taxon>Fungi</taxon>
        <taxon>Dikarya</taxon>
        <taxon>Ascomycota</taxon>
        <taxon>Pezizomycotina</taxon>
        <taxon>Sordariomycetes</taxon>
        <taxon>Sordariomycetidae</taxon>
        <taxon>Sordariales</taxon>
        <taxon>Podosporaceae</taxon>
        <taxon>Podospora</taxon>
    </lineage>
</organism>
<feature type="compositionally biased region" description="Basic and acidic residues" evidence="1">
    <location>
        <begin position="342"/>
        <end position="365"/>
    </location>
</feature>
<dbReference type="EMBL" id="MU865979">
    <property type="protein sequence ID" value="KAK4444260.1"/>
    <property type="molecule type" value="Genomic_DNA"/>
</dbReference>
<feature type="region of interest" description="Disordered" evidence="1">
    <location>
        <begin position="295"/>
        <end position="390"/>
    </location>
</feature>
<dbReference type="Gene3D" id="3.30.160.60">
    <property type="entry name" value="Classic Zinc Finger"/>
    <property type="match status" value="1"/>
</dbReference>
<evidence type="ECO:0000313" key="3">
    <source>
        <dbReference type="EMBL" id="KAK4444260.1"/>
    </source>
</evidence>
<name>A0AAV9GAG8_9PEZI</name>
<evidence type="ECO:0000313" key="4">
    <source>
        <dbReference type="Proteomes" id="UP001321760"/>
    </source>
</evidence>
<feature type="region of interest" description="Disordered" evidence="1">
    <location>
        <begin position="445"/>
        <end position="519"/>
    </location>
</feature>
<accession>A0AAV9GAG8</accession>
<keyword evidence="4" id="KW-1185">Reference proteome</keyword>
<reference evidence="3" key="2">
    <citation type="submission" date="2023-05" db="EMBL/GenBank/DDBJ databases">
        <authorList>
            <consortium name="Lawrence Berkeley National Laboratory"/>
            <person name="Steindorff A."/>
            <person name="Hensen N."/>
            <person name="Bonometti L."/>
            <person name="Westerberg I."/>
            <person name="Brannstrom I.O."/>
            <person name="Guillou S."/>
            <person name="Cros-Aarteil S."/>
            <person name="Calhoun S."/>
            <person name="Haridas S."/>
            <person name="Kuo A."/>
            <person name="Mondo S."/>
            <person name="Pangilinan J."/>
            <person name="Riley R."/>
            <person name="Labutti K."/>
            <person name="Andreopoulos B."/>
            <person name="Lipzen A."/>
            <person name="Chen C."/>
            <person name="Yanf M."/>
            <person name="Daum C."/>
            <person name="Ng V."/>
            <person name="Clum A."/>
            <person name="Ohm R."/>
            <person name="Martin F."/>
            <person name="Silar P."/>
            <person name="Natvig D."/>
            <person name="Lalanne C."/>
            <person name="Gautier V."/>
            <person name="Ament-Velasquez S.L."/>
            <person name="Kruys A."/>
            <person name="Hutchinson M.I."/>
            <person name="Powell A.J."/>
            <person name="Barry K."/>
            <person name="Miller A.N."/>
            <person name="Grigoriev I.V."/>
            <person name="Debuchy R."/>
            <person name="Gladieux P."/>
            <person name="Thoren M.H."/>
            <person name="Johannesson H."/>
        </authorList>
    </citation>
    <scope>NUCLEOTIDE SEQUENCE</scope>
    <source>
        <strain evidence="3">PSN243</strain>
    </source>
</reference>
<feature type="region of interest" description="Disordered" evidence="1">
    <location>
        <begin position="1"/>
        <end position="67"/>
    </location>
</feature>
<feature type="compositionally biased region" description="Acidic residues" evidence="1">
    <location>
        <begin position="469"/>
        <end position="480"/>
    </location>
</feature>
<proteinExistence type="predicted"/>
<dbReference type="AlphaFoldDB" id="A0AAV9GAG8"/>
<feature type="non-terminal residue" evidence="3">
    <location>
        <position position="600"/>
    </location>
</feature>
<reference evidence="3" key="1">
    <citation type="journal article" date="2023" name="Mol. Phylogenet. Evol.">
        <title>Genome-scale phylogeny and comparative genomics of the fungal order Sordariales.</title>
        <authorList>
            <person name="Hensen N."/>
            <person name="Bonometti L."/>
            <person name="Westerberg I."/>
            <person name="Brannstrom I.O."/>
            <person name="Guillou S."/>
            <person name="Cros-Aarteil S."/>
            <person name="Calhoun S."/>
            <person name="Haridas S."/>
            <person name="Kuo A."/>
            <person name="Mondo S."/>
            <person name="Pangilinan J."/>
            <person name="Riley R."/>
            <person name="LaButti K."/>
            <person name="Andreopoulos B."/>
            <person name="Lipzen A."/>
            <person name="Chen C."/>
            <person name="Yan M."/>
            <person name="Daum C."/>
            <person name="Ng V."/>
            <person name="Clum A."/>
            <person name="Steindorff A."/>
            <person name="Ohm R.A."/>
            <person name="Martin F."/>
            <person name="Silar P."/>
            <person name="Natvig D.O."/>
            <person name="Lalanne C."/>
            <person name="Gautier V."/>
            <person name="Ament-Velasquez S.L."/>
            <person name="Kruys A."/>
            <person name="Hutchinson M.I."/>
            <person name="Powell A.J."/>
            <person name="Barry K."/>
            <person name="Miller A.N."/>
            <person name="Grigoriev I.V."/>
            <person name="Debuchy R."/>
            <person name="Gladieux P."/>
            <person name="Hiltunen Thoren M."/>
            <person name="Johannesson H."/>
        </authorList>
    </citation>
    <scope>NUCLEOTIDE SEQUENCE</scope>
    <source>
        <strain evidence="3">PSN243</strain>
    </source>
</reference>
<gene>
    <name evidence="3" type="ORF">QBC34DRAFT_335270</name>
</gene>
<evidence type="ECO:0000259" key="2">
    <source>
        <dbReference type="Pfam" id="PF10680"/>
    </source>
</evidence>